<sequence length="70" mass="8033">MEQGLNVVLMEKMATGELRKIEERVWSKNMITALEHVNYIVVGDREYETIEGRLNVDLGSLELLLVPMQS</sequence>
<keyword evidence="2" id="KW-1185">Reference proteome</keyword>
<dbReference type="RefSeq" id="WP_087572308.1">
    <property type="nucleotide sequence ID" value="NZ_BDQX01000356.1"/>
</dbReference>
<dbReference type="AlphaFoldDB" id="A0A2R5F378"/>
<comment type="caution">
    <text evidence="1">The sequence shown here is derived from an EMBL/GenBank/DDBJ whole genome shotgun (WGS) entry which is preliminary data.</text>
</comment>
<proteinExistence type="predicted"/>
<accession>A0A2R5F378</accession>
<dbReference type="Proteomes" id="UP000245202">
    <property type="component" value="Unassembled WGS sequence"/>
</dbReference>
<protein>
    <submittedName>
        <fullName evidence="1">Uncharacterized protein</fullName>
    </submittedName>
</protein>
<dbReference type="EMBL" id="BDQX01000356">
    <property type="protein sequence ID" value="GBG10843.1"/>
    <property type="molecule type" value="Genomic_DNA"/>
</dbReference>
<gene>
    <name evidence="1" type="ORF">PAT3040_05611</name>
</gene>
<reference evidence="1 2" key="1">
    <citation type="submission" date="2017-08" db="EMBL/GenBank/DDBJ databases">
        <title>Substantial Increase in Enzyme Production by Combined Drug-Resistance Mutations in Paenibacillus agaridevorans.</title>
        <authorList>
            <person name="Tanaka Y."/>
            <person name="Funane K."/>
            <person name="Hosaka T."/>
            <person name="Shiwa Y."/>
            <person name="Fujita N."/>
            <person name="Miyazaki T."/>
            <person name="Yoshikawa H."/>
            <person name="Murakami K."/>
            <person name="Kasahara K."/>
            <person name="Inaoka T."/>
            <person name="Hiraga Y."/>
            <person name="Ochi K."/>
        </authorList>
    </citation>
    <scope>NUCLEOTIDE SEQUENCE [LARGE SCALE GENOMIC DNA]</scope>
    <source>
        <strain evidence="1 2">T-3040</strain>
    </source>
</reference>
<name>A0A2R5F378_9BACL</name>
<evidence type="ECO:0000313" key="2">
    <source>
        <dbReference type="Proteomes" id="UP000245202"/>
    </source>
</evidence>
<organism evidence="1 2">
    <name type="scientific">Paenibacillus agaridevorans</name>
    <dbReference type="NCBI Taxonomy" id="171404"/>
    <lineage>
        <taxon>Bacteria</taxon>
        <taxon>Bacillati</taxon>
        <taxon>Bacillota</taxon>
        <taxon>Bacilli</taxon>
        <taxon>Bacillales</taxon>
        <taxon>Paenibacillaceae</taxon>
        <taxon>Paenibacillus</taxon>
    </lineage>
</organism>
<evidence type="ECO:0000313" key="1">
    <source>
        <dbReference type="EMBL" id="GBG10843.1"/>
    </source>
</evidence>